<evidence type="ECO:0000256" key="11">
    <source>
        <dbReference type="ARBA" id="ARBA00023235"/>
    </source>
</evidence>
<comment type="catalytic activity">
    <reaction evidence="16 17 19">
        <text>(6S)-NADPHX + ADP = AMP + phosphate + NADPH + H(+)</text>
        <dbReference type="Rhea" id="RHEA:32235"/>
        <dbReference type="ChEBI" id="CHEBI:15378"/>
        <dbReference type="ChEBI" id="CHEBI:43474"/>
        <dbReference type="ChEBI" id="CHEBI:57783"/>
        <dbReference type="ChEBI" id="CHEBI:64076"/>
        <dbReference type="ChEBI" id="CHEBI:456215"/>
        <dbReference type="ChEBI" id="CHEBI:456216"/>
        <dbReference type="EC" id="4.2.1.136"/>
    </reaction>
</comment>
<dbReference type="PROSITE" id="PS51383">
    <property type="entry name" value="YJEF_C_3"/>
    <property type="match status" value="1"/>
</dbReference>
<feature type="binding site" evidence="17">
    <location>
        <position position="292"/>
    </location>
    <ligand>
        <name>(6S)-NADPHX</name>
        <dbReference type="ChEBI" id="CHEBI:64076"/>
    </ligand>
</feature>
<evidence type="ECO:0000313" key="22">
    <source>
        <dbReference type="EMBL" id="QKJ27956.1"/>
    </source>
</evidence>
<keyword evidence="11 18" id="KW-0413">Isomerase</keyword>
<dbReference type="GO" id="GO:0052855">
    <property type="term" value="F:ADP-dependent NAD(P)H-hydrate dehydratase activity"/>
    <property type="evidence" value="ECO:0007669"/>
    <property type="project" value="UniProtKB-UniRule"/>
</dbReference>
<comment type="similarity">
    <text evidence="18">Belongs to the NnrE/AIBP family.</text>
</comment>
<dbReference type="PROSITE" id="PS51385">
    <property type="entry name" value="YJEF_N"/>
    <property type="match status" value="1"/>
</dbReference>
<gene>
    <name evidence="18" type="primary">nnrE</name>
    <name evidence="17" type="synonym">nnrD</name>
    <name evidence="22" type="ORF">ACBT_2071</name>
</gene>
<comment type="catalytic activity">
    <reaction evidence="2 18 19">
        <text>(6R)-NADPHX = (6S)-NADPHX</text>
        <dbReference type="Rhea" id="RHEA:32227"/>
        <dbReference type="ChEBI" id="CHEBI:64076"/>
        <dbReference type="ChEBI" id="CHEBI:64077"/>
        <dbReference type="EC" id="5.1.99.6"/>
    </reaction>
</comment>
<dbReference type="InterPro" id="IPR036652">
    <property type="entry name" value="YjeF_N_dom_sf"/>
</dbReference>
<dbReference type="Pfam" id="PF03853">
    <property type="entry name" value="YjeF_N"/>
    <property type="match status" value="1"/>
</dbReference>
<evidence type="ECO:0000256" key="5">
    <source>
        <dbReference type="ARBA" id="ARBA00022723"/>
    </source>
</evidence>
<dbReference type="HAMAP" id="MF_01965">
    <property type="entry name" value="NADHX_dehydratase"/>
    <property type="match status" value="1"/>
</dbReference>
<evidence type="ECO:0000256" key="2">
    <source>
        <dbReference type="ARBA" id="ARBA00000909"/>
    </source>
</evidence>
<dbReference type="EC" id="5.1.99.6" evidence="19"/>
<dbReference type="GO" id="GO:0046496">
    <property type="term" value="P:nicotinamide nucleotide metabolic process"/>
    <property type="evidence" value="ECO:0007669"/>
    <property type="project" value="UniProtKB-UniRule"/>
</dbReference>
<feature type="binding site" evidence="18">
    <location>
        <position position="146"/>
    </location>
    <ligand>
        <name>(6S)-NADPHX</name>
        <dbReference type="ChEBI" id="CHEBI:64076"/>
    </ligand>
</feature>
<keyword evidence="9 18" id="KW-0630">Potassium</keyword>
<feature type="binding site" evidence="18">
    <location>
        <position position="149"/>
    </location>
    <ligand>
        <name>K(+)</name>
        <dbReference type="ChEBI" id="CHEBI:29103"/>
    </ligand>
</feature>
<feature type="binding site" evidence="17">
    <location>
        <position position="409"/>
    </location>
    <ligand>
        <name>(6S)-NADPHX</name>
        <dbReference type="ChEBI" id="CHEBI:64076"/>
    </ligand>
</feature>
<dbReference type="GO" id="GO:0052856">
    <property type="term" value="F:NAD(P)HX epimerase activity"/>
    <property type="evidence" value="ECO:0007669"/>
    <property type="project" value="UniProtKB-UniRule"/>
</dbReference>
<evidence type="ECO:0000256" key="12">
    <source>
        <dbReference type="ARBA" id="ARBA00023239"/>
    </source>
</evidence>
<comment type="subunit">
    <text evidence="17">Homotetramer.</text>
</comment>
<keyword evidence="22" id="KW-0418">Kinase</keyword>
<comment type="similarity">
    <text evidence="4 19">In the C-terminal section; belongs to the NnrD/CARKD family.</text>
</comment>
<dbReference type="EMBL" id="CP054051">
    <property type="protein sequence ID" value="QKJ27956.1"/>
    <property type="molecule type" value="Genomic_DNA"/>
</dbReference>
<organism evidence="22 23">
    <name type="scientific">Aliarcobacter cibarius</name>
    <dbReference type="NCBI Taxonomy" id="255507"/>
    <lineage>
        <taxon>Bacteria</taxon>
        <taxon>Pseudomonadati</taxon>
        <taxon>Campylobacterota</taxon>
        <taxon>Epsilonproteobacteria</taxon>
        <taxon>Campylobacterales</taxon>
        <taxon>Arcobacteraceae</taxon>
        <taxon>Aliarcobacter</taxon>
    </lineage>
</organism>
<sequence>MKKIFDEVRSLDKKAIENYFLSEDILMEHASIGIQKYITKKFKKNEKILIVSGTGNNGADGIALARLLHKRFDVSLYLTNEPKTEIGKLQLKRAKSINVNFVKDIFQADIIVDCIFGTGLNKELDKNSIDLIEKLNNFKSFKIACDIPSGLDILGRVTTIAFKANVTITMGVLKTALFSDVAKDYVGKIKVTKLGIEDEFFQSTLTNKYLLEKSDLVLPYRNIENSHKGTYGHLNVISGEKVGASIISSMAAFSFGAGLVTIISENQKSIPHLIMQDKVISKNCTAIAIGMGLGKIDDSKLENILKLKLPKVLDADIFYNKLILEYLNEYVVLTPHPKEFISLLKLANIADITIEELQNNRFKYVKEFCNKYPYVVLLLKGSNVIIAQDDNIYINSFGNSSLSKGGSGDVLSGLIASLLAQGYKRVEGCISASLAHTLSALNYSKNNYSLTPDDLIEGIKNL</sequence>
<keyword evidence="8 17" id="KW-0521">NADP</keyword>
<evidence type="ECO:0000256" key="9">
    <source>
        <dbReference type="ARBA" id="ARBA00022958"/>
    </source>
</evidence>
<dbReference type="InterPro" id="IPR030677">
    <property type="entry name" value="Nnr"/>
</dbReference>
<comment type="cofactor">
    <cofactor evidence="18 19">
        <name>K(+)</name>
        <dbReference type="ChEBI" id="CHEBI:29103"/>
    </cofactor>
    <text evidence="18 19">Binds 1 potassium ion per subunit.</text>
</comment>
<comment type="function">
    <text evidence="17">Catalyzes the dehydration of the S-form of NAD(P)HX at the expense of ADP, which is converted to AMP. Together with NAD(P)HX epimerase, which catalyzes the epimerization of the S- and R-forms, the enzyme allows the repair of both epimers of NAD(P)HX, a damaged form of NAD(P)H that is a result of enzymatic or heat-dependent hydration.</text>
</comment>
<dbReference type="EC" id="4.2.1.136" evidence="19"/>
<evidence type="ECO:0000256" key="7">
    <source>
        <dbReference type="ARBA" id="ARBA00022840"/>
    </source>
</evidence>
<evidence type="ECO:0000259" key="21">
    <source>
        <dbReference type="PROSITE" id="PS51385"/>
    </source>
</evidence>
<proteinExistence type="inferred from homology"/>
<feature type="binding site" evidence="17">
    <location>
        <position position="336"/>
    </location>
    <ligand>
        <name>(6S)-NADPHX</name>
        <dbReference type="ChEBI" id="CHEBI:64076"/>
    </ligand>
</feature>
<keyword evidence="10 17" id="KW-0520">NAD</keyword>
<evidence type="ECO:0000256" key="10">
    <source>
        <dbReference type="ARBA" id="ARBA00023027"/>
    </source>
</evidence>
<dbReference type="NCBIfam" id="TIGR00197">
    <property type="entry name" value="yjeF_nterm"/>
    <property type="match status" value="1"/>
</dbReference>
<comment type="catalytic activity">
    <reaction evidence="15 17 19">
        <text>(6S)-NADHX + ADP = AMP + phosphate + NADH + H(+)</text>
        <dbReference type="Rhea" id="RHEA:32223"/>
        <dbReference type="ChEBI" id="CHEBI:15378"/>
        <dbReference type="ChEBI" id="CHEBI:43474"/>
        <dbReference type="ChEBI" id="CHEBI:57945"/>
        <dbReference type="ChEBI" id="CHEBI:64074"/>
        <dbReference type="ChEBI" id="CHEBI:456215"/>
        <dbReference type="ChEBI" id="CHEBI:456216"/>
        <dbReference type="EC" id="4.2.1.136"/>
    </reaction>
</comment>
<comment type="catalytic activity">
    <reaction evidence="1 18 19">
        <text>(6R)-NADHX = (6S)-NADHX</text>
        <dbReference type="Rhea" id="RHEA:32215"/>
        <dbReference type="ChEBI" id="CHEBI:64074"/>
        <dbReference type="ChEBI" id="CHEBI:64075"/>
        <dbReference type="EC" id="5.1.99.6"/>
    </reaction>
</comment>
<evidence type="ECO:0000256" key="3">
    <source>
        <dbReference type="ARBA" id="ARBA00006001"/>
    </source>
</evidence>
<dbReference type="CDD" id="cd01171">
    <property type="entry name" value="YXKO-related"/>
    <property type="match status" value="1"/>
</dbReference>
<dbReference type="PANTHER" id="PTHR12592:SF0">
    <property type="entry name" value="ATP-DEPENDENT (S)-NAD(P)H-HYDRATE DEHYDRATASE"/>
    <property type="match status" value="1"/>
</dbReference>
<comment type="similarity">
    <text evidence="3 19">In the N-terminal section; belongs to the NnrE/AIBP family.</text>
</comment>
<keyword evidence="22" id="KW-0808">Transferase</keyword>
<evidence type="ECO:0000256" key="16">
    <source>
        <dbReference type="ARBA" id="ARBA00049209"/>
    </source>
</evidence>
<comment type="similarity">
    <text evidence="17">Belongs to the NnrD/CARKD family.</text>
</comment>
<keyword evidence="12 17" id="KW-0456">Lyase</keyword>
<dbReference type="InterPro" id="IPR000631">
    <property type="entry name" value="CARKD"/>
</dbReference>
<feature type="domain" description="YjeF C-terminal" evidence="20">
    <location>
        <begin position="211"/>
        <end position="462"/>
    </location>
</feature>
<evidence type="ECO:0000256" key="13">
    <source>
        <dbReference type="ARBA" id="ARBA00023268"/>
    </source>
</evidence>
<dbReference type="GO" id="GO:0016301">
    <property type="term" value="F:kinase activity"/>
    <property type="evidence" value="ECO:0007669"/>
    <property type="project" value="UniProtKB-KW"/>
</dbReference>
<feature type="domain" description="YjeF N-terminal" evidence="21">
    <location>
        <begin position="8"/>
        <end position="202"/>
    </location>
</feature>
<evidence type="ECO:0000256" key="18">
    <source>
        <dbReference type="HAMAP-Rule" id="MF_01966"/>
    </source>
</evidence>
<keyword evidence="13" id="KW-0511">Multifunctional enzyme</keyword>
<evidence type="ECO:0000256" key="8">
    <source>
        <dbReference type="ARBA" id="ARBA00022857"/>
    </source>
</evidence>
<dbReference type="OrthoDB" id="9806925at2"/>
<keyword evidence="7 17" id="KW-0067">ATP-binding</keyword>
<dbReference type="GO" id="GO:0005524">
    <property type="term" value="F:ATP binding"/>
    <property type="evidence" value="ECO:0007669"/>
    <property type="project" value="UniProtKB-UniRule"/>
</dbReference>
<comment type="function">
    <text evidence="14 19">Bifunctional enzyme that catalyzes the epimerization of the S- and R-forms of NAD(P)HX and the dehydration of the S-form of NAD(P)HX at the expense of ADP, which is converted to AMP. This allows the repair of both epimers of NAD(P)HX, a damaged form of NAD(P)H that is a result of enzymatic or heat-dependent hydration.</text>
</comment>
<dbReference type="PANTHER" id="PTHR12592">
    <property type="entry name" value="ATP-DEPENDENT (S)-NAD(P)H-HYDRATE DEHYDRATASE FAMILY MEMBER"/>
    <property type="match status" value="1"/>
</dbReference>
<feature type="binding site" evidence="18">
    <location>
        <begin position="56"/>
        <end position="60"/>
    </location>
    <ligand>
        <name>(6S)-NADPHX</name>
        <dbReference type="ChEBI" id="CHEBI:64076"/>
    </ligand>
</feature>
<dbReference type="NCBIfam" id="TIGR00196">
    <property type="entry name" value="yjeF_cterm"/>
    <property type="match status" value="1"/>
</dbReference>
<dbReference type="InterPro" id="IPR004443">
    <property type="entry name" value="YjeF_N_dom"/>
</dbReference>
<dbReference type="InterPro" id="IPR029056">
    <property type="entry name" value="Ribokinase-like"/>
</dbReference>
<dbReference type="KEGG" id="acib:ACBT_2071"/>
<feature type="binding site" evidence="18">
    <location>
        <position position="57"/>
    </location>
    <ligand>
        <name>K(+)</name>
        <dbReference type="ChEBI" id="CHEBI:29103"/>
    </ligand>
</feature>
<dbReference type="SUPFAM" id="SSF64153">
    <property type="entry name" value="YjeF N-terminal domain-like"/>
    <property type="match status" value="1"/>
</dbReference>
<comment type="function">
    <text evidence="18">Catalyzes the epimerization of the S- and R-forms of NAD(P)HX, a damaged form of NAD(P)H that is a result of enzymatic or heat-dependent hydration. This is a prerequisite for the S-specific NAD(P)H-hydrate dehydratase to allow the repair of both epimers of NAD(P)HX.</text>
</comment>
<evidence type="ECO:0000256" key="15">
    <source>
        <dbReference type="ARBA" id="ARBA00048238"/>
    </source>
</evidence>
<accession>A0A7L5JS62</accession>
<dbReference type="RefSeq" id="WP_024774389.1">
    <property type="nucleotide sequence ID" value="NZ_CP054051.1"/>
</dbReference>
<dbReference type="Gene3D" id="3.40.50.10260">
    <property type="entry name" value="YjeF N-terminal domain"/>
    <property type="match status" value="1"/>
</dbReference>
<dbReference type="Proteomes" id="UP000509513">
    <property type="component" value="Chromosome"/>
</dbReference>
<dbReference type="Gene3D" id="3.40.1190.20">
    <property type="match status" value="1"/>
</dbReference>
<name>A0A7L5JS62_9BACT</name>
<dbReference type="AlphaFoldDB" id="A0A7L5JS62"/>
<evidence type="ECO:0000256" key="1">
    <source>
        <dbReference type="ARBA" id="ARBA00000013"/>
    </source>
</evidence>
<reference evidence="22 23" key="1">
    <citation type="submission" date="2020-05" db="EMBL/GenBank/DDBJ databases">
        <title>Complete genome sequencing of Campylobacter and Arcobacter type strains.</title>
        <authorList>
            <person name="Miller W.G."/>
            <person name="Yee E."/>
        </authorList>
    </citation>
    <scope>NUCLEOTIDE SEQUENCE [LARGE SCALE GENOMIC DNA]</scope>
    <source>
        <strain evidence="22 23">LMG 21996</strain>
    </source>
</reference>
<keyword evidence="6 17" id="KW-0547">Nucleotide-binding</keyword>
<evidence type="ECO:0000256" key="19">
    <source>
        <dbReference type="PIRNR" id="PIRNR017184"/>
    </source>
</evidence>
<dbReference type="SUPFAM" id="SSF53613">
    <property type="entry name" value="Ribokinase-like"/>
    <property type="match status" value="1"/>
</dbReference>
<evidence type="ECO:0000256" key="17">
    <source>
        <dbReference type="HAMAP-Rule" id="MF_01965"/>
    </source>
</evidence>
<evidence type="ECO:0000256" key="14">
    <source>
        <dbReference type="ARBA" id="ARBA00025153"/>
    </source>
</evidence>
<dbReference type="InterPro" id="IPR017953">
    <property type="entry name" value="Carbohydrate_kinase_pred_CS"/>
</dbReference>
<protein>
    <recommendedName>
        <fullName evidence="19">Bifunctional NAD(P)H-hydrate repair enzyme</fullName>
    </recommendedName>
    <alternativeName>
        <fullName evidence="19">Nicotinamide nucleotide repair protein</fullName>
    </alternativeName>
    <domain>
        <recommendedName>
            <fullName evidence="19">ADP-dependent (S)-NAD(P)H-hydrate dehydratase</fullName>
            <ecNumber evidence="19">4.2.1.136</ecNumber>
        </recommendedName>
        <alternativeName>
            <fullName evidence="19">ADP-dependent NAD(P)HX dehydratase</fullName>
        </alternativeName>
    </domain>
    <domain>
        <recommendedName>
            <fullName evidence="19">NAD(P)H-hydrate epimerase</fullName>
            <ecNumber evidence="19">5.1.99.6</ecNumber>
        </recommendedName>
    </domain>
</protein>
<feature type="binding site" evidence="17">
    <location>
        <position position="244"/>
    </location>
    <ligand>
        <name>(6S)-NADPHX</name>
        <dbReference type="ChEBI" id="CHEBI:64076"/>
    </ligand>
</feature>
<evidence type="ECO:0000256" key="4">
    <source>
        <dbReference type="ARBA" id="ARBA00009524"/>
    </source>
</evidence>
<feature type="binding site" evidence="18">
    <location>
        <position position="113"/>
    </location>
    <ligand>
        <name>K(+)</name>
        <dbReference type="ChEBI" id="CHEBI:29103"/>
    </ligand>
</feature>
<feature type="binding site" evidence="18">
    <location>
        <begin position="117"/>
        <end position="123"/>
    </location>
    <ligand>
        <name>(6S)-NADPHX</name>
        <dbReference type="ChEBI" id="CHEBI:64076"/>
    </ligand>
</feature>
<comment type="cofactor">
    <cofactor evidence="17">
        <name>Mg(2+)</name>
        <dbReference type="ChEBI" id="CHEBI:18420"/>
    </cofactor>
</comment>
<dbReference type="GO" id="GO:0046872">
    <property type="term" value="F:metal ion binding"/>
    <property type="evidence" value="ECO:0007669"/>
    <property type="project" value="UniProtKB-UniRule"/>
</dbReference>
<dbReference type="PIRSF" id="PIRSF017184">
    <property type="entry name" value="Nnr"/>
    <property type="match status" value="1"/>
</dbReference>
<evidence type="ECO:0000259" key="20">
    <source>
        <dbReference type="PROSITE" id="PS51383"/>
    </source>
</evidence>
<evidence type="ECO:0000313" key="23">
    <source>
        <dbReference type="Proteomes" id="UP000509513"/>
    </source>
</evidence>
<dbReference type="PROSITE" id="PS01050">
    <property type="entry name" value="YJEF_C_2"/>
    <property type="match status" value="1"/>
</dbReference>
<dbReference type="Pfam" id="PF01256">
    <property type="entry name" value="Carb_kinase"/>
    <property type="match status" value="1"/>
</dbReference>
<dbReference type="GO" id="GO:0110051">
    <property type="term" value="P:metabolite repair"/>
    <property type="evidence" value="ECO:0007669"/>
    <property type="project" value="TreeGrafter"/>
</dbReference>
<dbReference type="HAMAP" id="MF_01966">
    <property type="entry name" value="NADHX_epimerase"/>
    <property type="match status" value="1"/>
</dbReference>
<feature type="binding site" evidence="17">
    <location>
        <position position="408"/>
    </location>
    <ligand>
        <name>AMP</name>
        <dbReference type="ChEBI" id="CHEBI:456215"/>
    </ligand>
</feature>
<evidence type="ECO:0000256" key="6">
    <source>
        <dbReference type="ARBA" id="ARBA00022741"/>
    </source>
</evidence>
<keyword evidence="5 18" id="KW-0479">Metal-binding</keyword>
<comment type="caution">
    <text evidence="17">Lacks conserved residue(s) required for the propagation of feature annotation.</text>
</comment>